<evidence type="ECO:0000256" key="4">
    <source>
        <dbReference type="ARBA" id="ARBA00022967"/>
    </source>
</evidence>
<organism evidence="7 8">
    <name type="scientific">Celerinatantimonas yamalensis</name>
    <dbReference type="NCBI Taxonomy" id="559956"/>
    <lineage>
        <taxon>Bacteria</taxon>
        <taxon>Pseudomonadati</taxon>
        <taxon>Pseudomonadota</taxon>
        <taxon>Gammaproteobacteria</taxon>
        <taxon>Celerinatantimonadaceae</taxon>
        <taxon>Celerinatantimonas</taxon>
    </lineage>
</organism>
<dbReference type="InterPro" id="IPR027417">
    <property type="entry name" value="P-loop_NTPase"/>
</dbReference>
<comment type="function">
    <text evidence="5">Part of the ABC transporter complex HmuTUV involved in hemin import. Responsible for energy coupling to the transport system.</text>
</comment>
<dbReference type="InterPro" id="IPR017871">
    <property type="entry name" value="ABC_transporter-like_CS"/>
</dbReference>
<proteinExistence type="predicted"/>
<evidence type="ECO:0000256" key="2">
    <source>
        <dbReference type="ARBA" id="ARBA00022741"/>
    </source>
</evidence>
<reference evidence="7 8" key="1">
    <citation type="journal article" date="2013" name="Int. J. Syst. Evol. Microbiol.">
        <title>Celerinatantimonas yamalensis sp. nov., a cold-adapted diazotrophic bacterium from a cold permafrost brine.</title>
        <authorList>
            <person name="Shcherbakova V."/>
            <person name="Chuvilskaya N."/>
            <person name="Rivkina E."/>
            <person name="Demidov N."/>
            <person name="Uchaeva V."/>
            <person name="Suetin S."/>
            <person name="Suzina N."/>
            <person name="Gilichinsky D."/>
        </authorList>
    </citation>
    <scope>NUCLEOTIDE SEQUENCE [LARGE SCALE GENOMIC DNA]</scope>
    <source>
        <strain evidence="7 8">C7</strain>
    </source>
</reference>
<dbReference type="EMBL" id="JBEQCT010000001">
    <property type="protein sequence ID" value="MFM2483858.1"/>
    <property type="molecule type" value="Genomic_DNA"/>
</dbReference>
<name>A0ABW9G487_9GAMM</name>
<dbReference type="GO" id="GO:0005524">
    <property type="term" value="F:ATP binding"/>
    <property type="evidence" value="ECO:0007669"/>
    <property type="project" value="UniProtKB-KW"/>
</dbReference>
<protein>
    <submittedName>
        <fullName evidence="7">ABC transporter ATP-binding protein</fullName>
    </submittedName>
</protein>
<dbReference type="SMART" id="SM00382">
    <property type="entry name" value="AAA"/>
    <property type="match status" value="1"/>
</dbReference>
<evidence type="ECO:0000313" key="7">
    <source>
        <dbReference type="EMBL" id="MFM2483858.1"/>
    </source>
</evidence>
<dbReference type="Pfam" id="PF00005">
    <property type="entry name" value="ABC_tran"/>
    <property type="match status" value="1"/>
</dbReference>
<evidence type="ECO:0000259" key="6">
    <source>
        <dbReference type="PROSITE" id="PS50893"/>
    </source>
</evidence>
<evidence type="ECO:0000256" key="1">
    <source>
        <dbReference type="ARBA" id="ARBA00022448"/>
    </source>
</evidence>
<keyword evidence="8" id="KW-1185">Reference proteome</keyword>
<dbReference type="InterPro" id="IPR003439">
    <property type="entry name" value="ABC_transporter-like_ATP-bd"/>
</dbReference>
<dbReference type="PROSITE" id="PS00211">
    <property type="entry name" value="ABC_TRANSPORTER_1"/>
    <property type="match status" value="1"/>
</dbReference>
<dbReference type="PROSITE" id="PS50893">
    <property type="entry name" value="ABC_TRANSPORTER_2"/>
    <property type="match status" value="1"/>
</dbReference>
<dbReference type="PANTHER" id="PTHR42794">
    <property type="entry name" value="HEMIN IMPORT ATP-BINDING PROTEIN HMUV"/>
    <property type="match status" value="1"/>
</dbReference>
<dbReference type="InterPro" id="IPR003593">
    <property type="entry name" value="AAA+_ATPase"/>
</dbReference>
<keyword evidence="2" id="KW-0547">Nucleotide-binding</keyword>
<keyword evidence="1" id="KW-0813">Transport</keyword>
<keyword evidence="4" id="KW-1278">Translocase</keyword>
<sequence length="254" mass="28071">MINIASLQVRSYLHIDKLDIDAGKMVAICGPNGAGKSTLLEALAGYLPIQQGVIRFAGESLRDYSVAELATKRSWLPQQAGRRVYLSVFEQLLLTAEQFAPSHRQSPLCRQVIDDVVQRLALQPLVGRTLMALSGGELQRVAMANLLVSCDHRLNPDHQLILLDEPFSALDPHYQHQVIAVLLELKKQGRTVLLALHDLNLAVFYAMDVLLLDQGRLKMYGPAQQVLSSQQLAELFGVSMTQISINGRTQLVLA</sequence>
<gene>
    <name evidence="7" type="ORF">ABUE30_02050</name>
</gene>
<comment type="caution">
    <text evidence="7">The sequence shown here is derived from an EMBL/GenBank/DDBJ whole genome shotgun (WGS) entry which is preliminary data.</text>
</comment>
<keyword evidence="3 7" id="KW-0067">ATP-binding</keyword>
<evidence type="ECO:0000256" key="3">
    <source>
        <dbReference type="ARBA" id="ARBA00022840"/>
    </source>
</evidence>
<feature type="domain" description="ABC transporter" evidence="6">
    <location>
        <begin position="2"/>
        <end position="239"/>
    </location>
</feature>
<evidence type="ECO:0000313" key="8">
    <source>
        <dbReference type="Proteomes" id="UP001629953"/>
    </source>
</evidence>
<dbReference type="SUPFAM" id="SSF52540">
    <property type="entry name" value="P-loop containing nucleoside triphosphate hydrolases"/>
    <property type="match status" value="1"/>
</dbReference>
<dbReference type="PANTHER" id="PTHR42794:SF1">
    <property type="entry name" value="HEMIN IMPORT ATP-BINDING PROTEIN HMUV"/>
    <property type="match status" value="1"/>
</dbReference>
<accession>A0ABW9G487</accession>
<dbReference type="RefSeq" id="WP_408622012.1">
    <property type="nucleotide sequence ID" value="NZ_JBEQCT010000001.1"/>
</dbReference>
<dbReference type="Gene3D" id="3.40.50.300">
    <property type="entry name" value="P-loop containing nucleotide triphosphate hydrolases"/>
    <property type="match status" value="1"/>
</dbReference>
<dbReference type="Proteomes" id="UP001629953">
    <property type="component" value="Unassembled WGS sequence"/>
</dbReference>
<evidence type="ECO:0000256" key="5">
    <source>
        <dbReference type="ARBA" id="ARBA00037066"/>
    </source>
</evidence>